<dbReference type="Proteomes" id="UP000314294">
    <property type="component" value="Unassembled WGS sequence"/>
</dbReference>
<evidence type="ECO:0000256" key="1">
    <source>
        <dbReference type="SAM" id="MobiDB-lite"/>
    </source>
</evidence>
<comment type="caution">
    <text evidence="3">The sequence shown here is derived from an EMBL/GenBank/DDBJ whole genome shotgun (WGS) entry which is preliminary data.</text>
</comment>
<proteinExistence type="predicted"/>
<evidence type="ECO:0000313" key="3">
    <source>
        <dbReference type="EMBL" id="TNN53280.1"/>
    </source>
</evidence>
<feature type="chain" id="PRO_5021206463" evidence="2">
    <location>
        <begin position="24"/>
        <end position="178"/>
    </location>
</feature>
<feature type="signal peptide" evidence="2">
    <location>
        <begin position="1"/>
        <end position="23"/>
    </location>
</feature>
<reference evidence="3 4" key="1">
    <citation type="submission" date="2019-03" db="EMBL/GenBank/DDBJ databases">
        <title>First draft genome of Liparis tanakae, snailfish: a comprehensive survey of snailfish specific genes.</title>
        <authorList>
            <person name="Kim W."/>
            <person name="Song I."/>
            <person name="Jeong J.-H."/>
            <person name="Kim D."/>
            <person name="Kim S."/>
            <person name="Ryu S."/>
            <person name="Song J.Y."/>
            <person name="Lee S.K."/>
        </authorList>
    </citation>
    <scope>NUCLEOTIDE SEQUENCE [LARGE SCALE GENOMIC DNA]</scope>
    <source>
        <tissue evidence="3">Muscle</tissue>
    </source>
</reference>
<sequence>MHKTGQQVVWKLKLVLVSTCTLALLHSGDDWDVWEHWFRQETLLAGRGSGQKRFVVTLGQTLGLQGSKTCSSTGGCKYSDPRHPKPASSPLPTLQARCSRSPWLSQLQRHNGLNQQPLNTGWLKDTGTEGPSESDYSQRDPDFTGDRWSLSSHRLVLHRIRGLWYEVEPAGRENGVLF</sequence>
<organism evidence="3 4">
    <name type="scientific">Liparis tanakae</name>
    <name type="common">Tanaka's snailfish</name>
    <dbReference type="NCBI Taxonomy" id="230148"/>
    <lineage>
        <taxon>Eukaryota</taxon>
        <taxon>Metazoa</taxon>
        <taxon>Chordata</taxon>
        <taxon>Craniata</taxon>
        <taxon>Vertebrata</taxon>
        <taxon>Euteleostomi</taxon>
        <taxon>Actinopterygii</taxon>
        <taxon>Neopterygii</taxon>
        <taxon>Teleostei</taxon>
        <taxon>Neoteleostei</taxon>
        <taxon>Acanthomorphata</taxon>
        <taxon>Eupercaria</taxon>
        <taxon>Perciformes</taxon>
        <taxon>Cottioidei</taxon>
        <taxon>Cottales</taxon>
        <taxon>Liparidae</taxon>
        <taxon>Liparis</taxon>
    </lineage>
</organism>
<feature type="region of interest" description="Disordered" evidence="1">
    <location>
        <begin position="72"/>
        <end position="92"/>
    </location>
</feature>
<name>A0A4Z2GJ16_9TELE</name>
<evidence type="ECO:0000256" key="2">
    <source>
        <dbReference type="SAM" id="SignalP"/>
    </source>
</evidence>
<keyword evidence="4" id="KW-1185">Reference proteome</keyword>
<gene>
    <name evidence="3" type="ORF">EYF80_036514</name>
</gene>
<evidence type="ECO:0000313" key="4">
    <source>
        <dbReference type="Proteomes" id="UP000314294"/>
    </source>
</evidence>
<dbReference type="AlphaFoldDB" id="A0A4Z2GJ16"/>
<keyword evidence="2" id="KW-0732">Signal</keyword>
<feature type="region of interest" description="Disordered" evidence="1">
    <location>
        <begin position="113"/>
        <end position="143"/>
    </location>
</feature>
<accession>A0A4Z2GJ16</accession>
<protein>
    <submittedName>
        <fullName evidence="3">Uncharacterized protein</fullName>
    </submittedName>
</protein>
<dbReference type="EMBL" id="SRLO01000520">
    <property type="protein sequence ID" value="TNN53280.1"/>
    <property type="molecule type" value="Genomic_DNA"/>
</dbReference>